<gene>
    <name evidence="1" type="ORF">H0P51_08990</name>
</gene>
<protein>
    <submittedName>
        <fullName evidence="1">Uncharacterized protein</fullName>
    </submittedName>
</protein>
<dbReference type="EMBL" id="CP059165">
    <property type="protein sequence ID" value="QLL09004.1"/>
    <property type="molecule type" value="Genomic_DNA"/>
</dbReference>
<dbReference type="AlphaFoldDB" id="A0A7D6E073"/>
<dbReference type="RefSeq" id="WP_180917589.1">
    <property type="nucleotide sequence ID" value="NZ_CP059165.1"/>
</dbReference>
<reference evidence="1 2" key="2">
    <citation type="submission" date="2020-07" db="EMBL/GenBank/DDBJ databases">
        <authorList>
            <person name="Yu X."/>
        </authorList>
    </citation>
    <scope>NUCLEOTIDE SEQUENCE [LARGE SCALE GENOMIC DNA]</scope>
    <source>
        <strain evidence="2">24</strain>
    </source>
</reference>
<reference evidence="2" key="3">
    <citation type="submission" date="2023-07" db="EMBL/GenBank/DDBJ databases">
        <title>Description of Mycobacterium gordonae subsp. intergordonae subsp.nov. and Mycobacterium gordonae subsp. gordonae subsp. nov.</title>
        <authorList>
            <person name="Huang H."/>
        </authorList>
    </citation>
    <scope>NUCLEOTIDE SEQUENCE [LARGE SCALE GENOMIC DNA]</scope>
    <source>
        <strain evidence="2">24</strain>
    </source>
</reference>
<name>A0A7D6E073_9MYCO</name>
<keyword evidence="2" id="KW-1185">Reference proteome</keyword>
<dbReference type="KEGG" id="mgor:H0P51_08990"/>
<evidence type="ECO:0000313" key="1">
    <source>
        <dbReference type="EMBL" id="QLL09004.1"/>
    </source>
</evidence>
<reference evidence="2" key="1">
    <citation type="submission" date="2020-07" db="EMBL/GenBank/DDBJ databases">
        <title>Description of Mycobacterium gordonae subsp. intergordonae subsp.nov. and Mycobacterium gordonae subsp. gordonae subsp. nov.</title>
        <authorList>
            <person name="Yu X."/>
        </authorList>
    </citation>
    <scope>NUCLEOTIDE SEQUENCE [LARGE SCALE GENOMIC DNA]</scope>
    <source>
        <strain evidence="2">24</strain>
    </source>
</reference>
<organism evidence="1 2">
    <name type="scientific">Mycobacterium vicinigordonae</name>
    <dbReference type="NCBI Taxonomy" id="1719132"/>
    <lineage>
        <taxon>Bacteria</taxon>
        <taxon>Bacillati</taxon>
        <taxon>Actinomycetota</taxon>
        <taxon>Actinomycetes</taxon>
        <taxon>Mycobacteriales</taxon>
        <taxon>Mycobacteriaceae</taxon>
        <taxon>Mycobacterium</taxon>
    </lineage>
</organism>
<evidence type="ECO:0000313" key="2">
    <source>
        <dbReference type="Proteomes" id="UP000510682"/>
    </source>
</evidence>
<proteinExistence type="predicted"/>
<sequence length="804" mass="86055">MLFDNAATDHIWVEMGIRARYRKDPYSEPIADVVHGTVRAKYRLARVDGQCPGWEGIADDYLWLKADRNSVTFTGTAYLDSGLLGAVGAALDDAIKTKVTKHIARLLATELQPQPQRVAVEFRRWLLLSGGTSVGLSCIAFPFDPHGAAPVGNLQSITTRFLDGYDFACAVSKDYIMGCVEDRLADSGLVGYQQDTRISGDAGIGGGLTIDYHARIDAVGSEWLPPSGGVGFVKLTANGHGWSSRLHRSGVYNIGSLHLGDLAMTFTVSQTVMIVSDAAGLSFAVSLAGAPLIVVSYNGPYAGKMRDAVRKALSQQLNTQLKPLLAEVATSLSALASTSMRQKLEGQLRALDPKVQIAVETSCFEPEGFILRGQIQLTSRRPPVVRFAINAAGDGFTAFDSWIPGGRVDSFAWTWQPLTGSLLAGPDAGGSATYTHVFDLRRPALDFTQFGRAVVAERHLPGVDGPGRVCLQIRGRHIDDITGTFTPVSSVIHCEVFGLGGIVSHAASGQPYLRATWTPAEAKPPTRDNVLIRLAPSEDNPGSGNSLVVMVGRRCSDEDLCGILREALPQCTRTDAGLTVVLVRADTSPEWSAGAQAAAADLPAAAFFFHDALDSWSRYLGFGHATDDPQWRLINPRGEPTWVHSGLITGTDLAQALDDQLAPSNRPSFARIYRPFNLGDFVNISLPARNCPPIPVQRAESGSRVAFVTAEHASEDTLRSLCNYPADEPLTAIVVEGADGRAVDVIASRDGANIPVVADPYGHISSRVGAYITPCVYTLDGRGRLTDVTVGIQSRAAHSTDATV</sequence>
<accession>A0A7D6E073</accession>
<dbReference type="Proteomes" id="UP000510682">
    <property type="component" value="Chromosome"/>
</dbReference>